<accession>A0A3E0H7Z1</accession>
<keyword evidence="2" id="KW-1185">Reference proteome</keyword>
<dbReference type="EMBL" id="QUNO01000013">
    <property type="protein sequence ID" value="REH39438.1"/>
    <property type="molecule type" value="Genomic_DNA"/>
</dbReference>
<reference evidence="1 2" key="1">
    <citation type="submission" date="2018-08" db="EMBL/GenBank/DDBJ databases">
        <title>Genomic Encyclopedia of Archaeal and Bacterial Type Strains, Phase II (KMG-II): from individual species to whole genera.</title>
        <authorList>
            <person name="Goeker M."/>
        </authorList>
    </citation>
    <scope>NUCLEOTIDE SEQUENCE [LARGE SCALE GENOMIC DNA]</scope>
    <source>
        <strain evidence="1 2">DSM 45791</strain>
    </source>
</reference>
<name>A0A3E0H7Z1_9PSEU</name>
<comment type="caution">
    <text evidence="1">The sequence shown here is derived from an EMBL/GenBank/DDBJ whole genome shotgun (WGS) entry which is preliminary data.</text>
</comment>
<dbReference type="Proteomes" id="UP000256269">
    <property type="component" value="Unassembled WGS sequence"/>
</dbReference>
<dbReference type="AlphaFoldDB" id="A0A3E0H7Z1"/>
<gene>
    <name evidence="1" type="ORF">BCF44_113293</name>
</gene>
<sequence>MPIGVDTPAAPYLAGSATYSTKWAQLDSQINDAISGIVTGRQPLSSWDGAVKQFGAQGGDQIAKELAAQHASR</sequence>
<protein>
    <submittedName>
        <fullName evidence="1">Putative aldouronate transport system substrate-binding protein</fullName>
    </submittedName>
</protein>
<organism evidence="1 2">
    <name type="scientific">Kutzneria buriramensis</name>
    <dbReference type="NCBI Taxonomy" id="1045776"/>
    <lineage>
        <taxon>Bacteria</taxon>
        <taxon>Bacillati</taxon>
        <taxon>Actinomycetota</taxon>
        <taxon>Actinomycetes</taxon>
        <taxon>Pseudonocardiales</taxon>
        <taxon>Pseudonocardiaceae</taxon>
        <taxon>Kutzneria</taxon>
    </lineage>
</organism>
<evidence type="ECO:0000313" key="1">
    <source>
        <dbReference type="EMBL" id="REH39438.1"/>
    </source>
</evidence>
<proteinExistence type="predicted"/>
<dbReference type="SUPFAM" id="SSF53850">
    <property type="entry name" value="Periplasmic binding protein-like II"/>
    <property type="match status" value="1"/>
</dbReference>
<evidence type="ECO:0000313" key="2">
    <source>
        <dbReference type="Proteomes" id="UP000256269"/>
    </source>
</evidence>